<dbReference type="GO" id="GO:0051536">
    <property type="term" value="F:iron-sulfur cluster binding"/>
    <property type="evidence" value="ECO:0007669"/>
    <property type="project" value="UniProtKB-KW"/>
</dbReference>
<sequence>MERDSDYNGLLNKTIQAFLKETLWVMYRNPSMVKTVLQAIRFQKKAARKREEYQKQGLQVPPYMIISITNQCNLRCQGCYARAQHRPVEREMGHDQLRSVIAEAKDLGISFVFLAGGEPLIRPDILDITNALPEVIFPLFTNGLLITDETIARLREQKNVIPIISLEGYETETDGRRGSGVYSHLRGTFEKLRISGIFFGLSFTVSRTNFDTVTNEIFIHQLMASGCRLFFFVEYVPVKEGTADRVIMDEQRSALAGILDSFRLRFPALFISFPADEEAFGGCLSAGRGFIHISAEGDLEPCPFAPYSDSNLKDLSLKEALQSELLSRIRQNHAELTETSGGCALWEKRDWVESFLKTI</sequence>
<dbReference type="CDD" id="cd21128">
    <property type="entry name" value="SPASM_rSAM"/>
    <property type="match status" value="1"/>
</dbReference>
<dbReference type="SUPFAM" id="SSF102114">
    <property type="entry name" value="Radical SAM enzymes"/>
    <property type="match status" value="1"/>
</dbReference>
<keyword evidence="2" id="KW-0479">Metal-binding</keyword>
<dbReference type="Gene3D" id="3.20.20.70">
    <property type="entry name" value="Aldolase class I"/>
    <property type="match status" value="1"/>
</dbReference>
<dbReference type="Proteomes" id="UP000295008">
    <property type="component" value="Unassembled WGS sequence"/>
</dbReference>
<dbReference type="SFLD" id="SFLDS00029">
    <property type="entry name" value="Radical_SAM"/>
    <property type="match status" value="1"/>
</dbReference>
<dbReference type="AlphaFoldDB" id="A0A4R1S9M0"/>
<dbReference type="SFLD" id="SFLDG01067">
    <property type="entry name" value="SPASM/twitch_domain_containing"/>
    <property type="match status" value="1"/>
</dbReference>
<evidence type="ECO:0000259" key="5">
    <source>
        <dbReference type="PROSITE" id="PS51918"/>
    </source>
</evidence>
<name>A0A4R1S9M0_HYDET</name>
<evidence type="ECO:0000313" key="6">
    <source>
        <dbReference type="EMBL" id="TCL75222.1"/>
    </source>
</evidence>
<keyword evidence="4" id="KW-0411">Iron-sulfur</keyword>
<dbReference type="CDD" id="cd01335">
    <property type="entry name" value="Radical_SAM"/>
    <property type="match status" value="1"/>
</dbReference>
<dbReference type="InterPro" id="IPR058240">
    <property type="entry name" value="rSAM_sf"/>
</dbReference>
<accession>A0A4R1S9M0</accession>
<evidence type="ECO:0000256" key="4">
    <source>
        <dbReference type="ARBA" id="ARBA00023014"/>
    </source>
</evidence>
<evidence type="ECO:0000256" key="3">
    <source>
        <dbReference type="ARBA" id="ARBA00023004"/>
    </source>
</evidence>
<dbReference type="EMBL" id="SLUN01000003">
    <property type="protein sequence ID" value="TCL75222.1"/>
    <property type="molecule type" value="Genomic_DNA"/>
</dbReference>
<dbReference type="InterPro" id="IPR007197">
    <property type="entry name" value="rSAM"/>
</dbReference>
<evidence type="ECO:0000256" key="1">
    <source>
        <dbReference type="ARBA" id="ARBA00022691"/>
    </source>
</evidence>
<gene>
    <name evidence="6" type="ORF">EDC14_1003154</name>
</gene>
<comment type="caution">
    <text evidence="6">The sequence shown here is derived from an EMBL/GenBank/DDBJ whole genome shotgun (WGS) entry which is preliminary data.</text>
</comment>
<feature type="domain" description="Radical SAM core" evidence="5">
    <location>
        <begin position="58"/>
        <end position="274"/>
    </location>
</feature>
<reference evidence="6 7" key="1">
    <citation type="submission" date="2019-03" db="EMBL/GenBank/DDBJ databases">
        <title>Genomic Encyclopedia of Type Strains, Phase IV (KMG-IV): sequencing the most valuable type-strain genomes for metagenomic binning, comparative biology and taxonomic classification.</title>
        <authorList>
            <person name="Goeker M."/>
        </authorList>
    </citation>
    <scope>NUCLEOTIDE SEQUENCE [LARGE SCALE GENOMIC DNA]</scope>
    <source>
        <strain evidence="6 7">LX-B</strain>
    </source>
</reference>
<evidence type="ECO:0000256" key="2">
    <source>
        <dbReference type="ARBA" id="ARBA00022723"/>
    </source>
</evidence>
<dbReference type="PROSITE" id="PS51918">
    <property type="entry name" value="RADICAL_SAM"/>
    <property type="match status" value="1"/>
</dbReference>
<dbReference type="PANTHER" id="PTHR43524:SF1">
    <property type="entry name" value="RADICAL SAM SUPERFAMILY PROTEIN"/>
    <property type="match status" value="1"/>
</dbReference>
<dbReference type="GO" id="GO:0003824">
    <property type="term" value="F:catalytic activity"/>
    <property type="evidence" value="ECO:0007669"/>
    <property type="project" value="InterPro"/>
</dbReference>
<keyword evidence="7" id="KW-1185">Reference proteome</keyword>
<dbReference type="InterPro" id="IPR013785">
    <property type="entry name" value="Aldolase_TIM"/>
</dbReference>
<dbReference type="Pfam" id="PF04055">
    <property type="entry name" value="Radical_SAM"/>
    <property type="match status" value="1"/>
</dbReference>
<protein>
    <submittedName>
        <fullName evidence="6">MoaA/NifB/PqqE/SkfB family radical SAM enzyme</fullName>
    </submittedName>
</protein>
<evidence type="ECO:0000313" key="7">
    <source>
        <dbReference type="Proteomes" id="UP000295008"/>
    </source>
</evidence>
<organism evidence="6 7">
    <name type="scientific">Hydrogenispora ethanolica</name>
    <dbReference type="NCBI Taxonomy" id="1082276"/>
    <lineage>
        <taxon>Bacteria</taxon>
        <taxon>Bacillati</taxon>
        <taxon>Bacillota</taxon>
        <taxon>Hydrogenispora</taxon>
    </lineage>
</organism>
<keyword evidence="3" id="KW-0408">Iron</keyword>
<dbReference type="GO" id="GO:0046872">
    <property type="term" value="F:metal ion binding"/>
    <property type="evidence" value="ECO:0007669"/>
    <property type="project" value="UniProtKB-KW"/>
</dbReference>
<proteinExistence type="predicted"/>
<dbReference type="PANTHER" id="PTHR43524">
    <property type="entry name" value="RADICAL SAM SUPERFAMILY PROTEIN"/>
    <property type="match status" value="1"/>
</dbReference>
<keyword evidence="1" id="KW-0949">S-adenosyl-L-methionine</keyword>